<protein>
    <submittedName>
        <fullName evidence="1">Uncharacterized protein</fullName>
    </submittedName>
</protein>
<keyword evidence="2" id="KW-1185">Reference proteome</keyword>
<dbReference type="Proteomes" id="UP000280707">
    <property type="component" value="Chromosome"/>
</dbReference>
<name>A0ABY6TD51_9CORY</name>
<organism evidence="1 2">
    <name type="scientific">Corynebacterium segmentosum</name>
    <dbReference type="NCBI Taxonomy" id="43990"/>
    <lineage>
        <taxon>Bacteria</taxon>
        <taxon>Bacillati</taxon>
        <taxon>Actinomycetota</taxon>
        <taxon>Actinomycetes</taxon>
        <taxon>Mycobacteriales</taxon>
        <taxon>Corynebacteriaceae</taxon>
        <taxon>Corynebacterium</taxon>
    </lineage>
</organism>
<reference evidence="1 2" key="1">
    <citation type="submission" date="2018-12" db="EMBL/GenBank/DDBJ databases">
        <authorList>
            <consortium name="Pathogen Informatics"/>
        </authorList>
    </citation>
    <scope>NUCLEOTIDE SEQUENCE [LARGE SCALE GENOMIC DNA]</scope>
    <source>
        <strain evidence="1 2">NCTC934</strain>
    </source>
</reference>
<gene>
    <name evidence="1" type="ORF">NCTC934_00443</name>
</gene>
<dbReference type="EMBL" id="LR134408">
    <property type="protein sequence ID" value="VEH72179.1"/>
    <property type="molecule type" value="Genomic_DNA"/>
</dbReference>
<evidence type="ECO:0000313" key="2">
    <source>
        <dbReference type="Proteomes" id="UP000280707"/>
    </source>
</evidence>
<accession>A0ABY6TD51</accession>
<proteinExistence type="predicted"/>
<sequence length="111" mass="12014">MDLGIIPMSEVFLRPAEAMSALQQAISANDEQRQAHRADVPDFPVAAAGRNFSGHGERIRSILARIHDNGTWRLDNISATGQAAHDQMRAFATYDAGFSRSFAGESGKAVD</sequence>
<evidence type="ECO:0000313" key="1">
    <source>
        <dbReference type="EMBL" id="VEH72179.1"/>
    </source>
</evidence>